<keyword evidence="2" id="KW-1185">Reference proteome</keyword>
<organism evidence="1 2">
    <name type="scientific">Vibrio hippocampi</name>
    <dbReference type="NCBI Taxonomy" id="654686"/>
    <lineage>
        <taxon>Bacteria</taxon>
        <taxon>Pseudomonadati</taxon>
        <taxon>Pseudomonadota</taxon>
        <taxon>Gammaproteobacteria</taxon>
        <taxon>Vibrionales</taxon>
        <taxon>Vibrionaceae</taxon>
        <taxon>Vibrio</taxon>
    </lineage>
</organism>
<gene>
    <name evidence="1" type="ORF">VHP8226_01014</name>
</gene>
<proteinExistence type="predicted"/>
<sequence length="52" mass="5842">MTQMAQRIRTSNLGKNYAIKREEGQKLIKLGVGSSKNLELVTECEKQMSGDK</sequence>
<evidence type="ECO:0000313" key="1">
    <source>
        <dbReference type="EMBL" id="CAH0525489.1"/>
    </source>
</evidence>
<comment type="caution">
    <text evidence="1">The sequence shown here is derived from an EMBL/GenBank/DDBJ whole genome shotgun (WGS) entry which is preliminary data.</text>
</comment>
<reference evidence="1" key="1">
    <citation type="submission" date="2021-12" db="EMBL/GenBank/DDBJ databases">
        <authorList>
            <person name="Rodrigo-Torres L."/>
            <person name="Arahal R. D."/>
            <person name="Lucena T."/>
        </authorList>
    </citation>
    <scope>NUCLEOTIDE SEQUENCE</scope>
    <source>
        <strain evidence="1">CECT 8226</strain>
    </source>
</reference>
<evidence type="ECO:0000313" key="2">
    <source>
        <dbReference type="Proteomes" id="UP000838160"/>
    </source>
</evidence>
<dbReference type="EMBL" id="CAKLCM010000002">
    <property type="protein sequence ID" value="CAH0525489.1"/>
    <property type="molecule type" value="Genomic_DNA"/>
</dbReference>
<dbReference type="Proteomes" id="UP000838160">
    <property type="component" value="Unassembled WGS sequence"/>
</dbReference>
<protein>
    <submittedName>
        <fullName evidence="1">Uncharacterized protein</fullName>
    </submittedName>
</protein>
<accession>A0ABN8DEF4</accession>
<name>A0ABN8DEF4_9VIBR</name>